<sequence length="390" mass="43834">MTKTSAPGGRKRGRPAKILQAKPLPLELDYAVAAPPAAPIIISSHLAPAKTTAVYDSYWRFAAERQRIFYRRALGTPWPWTDNPVMAVYKFTNAYRASDRVSQYLIRHVIYREDLPASVDEVVFRILLFKLFNKIETWERLEKALGSISFSDYRFDRYDAVLTKAMAEGHRVYSAAYIMPPGSSAFGCKAKHQNHLKLLEMMMAQALPEKLASARTMQKGFELLRAYPTIGDFLAYQFVTDVNYSEVTSFSEMDFVIPGPGARDGLRKCFADTGGLSDAELIRLMADRQEQECARLGLEFPSLWGRPLQLIDCQNLFCEVDKYARVAHPEAAGLTGRTRIKQKFAAQPQAIKFWYPPKWGINDRIAAGAVPNEAFEAARPGAANTQDESA</sequence>
<evidence type="ECO:0000313" key="2">
    <source>
        <dbReference type="EMBL" id="GAY20383.1"/>
    </source>
</evidence>
<dbReference type="AlphaFoldDB" id="A0A292ZC18"/>
<evidence type="ECO:0000313" key="3">
    <source>
        <dbReference type="Proteomes" id="UP000221538"/>
    </source>
</evidence>
<dbReference type="InterPro" id="IPR040684">
    <property type="entry name" value="HMUDK_hel"/>
</dbReference>
<dbReference type="Pfam" id="PF18723">
    <property type="entry name" value="HMUDK_hel"/>
    <property type="match status" value="1"/>
</dbReference>
<organism evidence="2 3">
    <name type="scientific">Sphingobium fuliginis (strain ATCC 27551)</name>
    <dbReference type="NCBI Taxonomy" id="336203"/>
    <lineage>
        <taxon>Bacteria</taxon>
        <taxon>Pseudomonadati</taxon>
        <taxon>Pseudomonadota</taxon>
        <taxon>Alphaproteobacteria</taxon>
        <taxon>Sphingomonadales</taxon>
        <taxon>Sphingomonadaceae</taxon>
        <taxon>Sphingobium</taxon>
    </lineage>
</organism>
<dbReference type="EMBL" id="BEWI01000030">
    <property type="protein sequence ID" value="GAY20383.1"/>
    <property type="molecule type" value="Genomic_DNA"/>
</dbReference>
<proteinExistence type="predicted"/>
<feature type="domain" description="5-hmdU DNA kinase helical" evidence="1">
    <location>
        <begin position="52"/>
        <end position="332"/>
    </location>
</feature>
<reference evidence="2 3" key="2">
    <citation type="journal article" date="2013" name="Environ. Sci. Technol.">
        <title>The 4-tert-butylphenol-utilizing bacterium Sphingobium fuliginis OMI can degrade bisphenols via phenolic ring hydroxylation and meta-cleavage pathway.</title>
        <authorList>
            <person name="Ogata Y."/>
            <person name="Goda S."/>
            <person name="Toyama T."/>
            <person name="Sei K."/>
            <person name="Ike M."/>
        </authorList>
    </citation>
    <scope>NUCLEOTIDE SEQUENCE [LARGE SCALE GENOMIC DNA]</scope>
    <source>
        <strain evidence="2 3">OMI</strain>
    </source>
</reference>
<dbReference type="RefSeq" id="WP_099185441.1">
    <property type="nucleotide sequence ID" value="NZ_BEWI01000030.1"/>
</dbReference>
<protein>
    <recommendedName>
        <fullName evidence="1">5-hmdU DNA kinase helical domain-containing protein</fullName>
    </recommendedName>
</protein>
<comment type="caution">
    <text evidence="2">The sequence shown here is derived from an EMBL/GenBank/DDBJ whole genome shotgun (WGS) entry which is preliminary data.</text>
</comment>
<name>A0A292ZC18_SPHSA</name>
<gene>
    <name evidence="2" type="ORF">SFOMI_0907</name>
</gene>
<dbReference type="Proteomes" id="UP000221538">
    <property type="component" value="Unassembled WGS sequence"/>
</dbReference>
<evidence type="ECO:0000259" key="1">
    <source>
        <dbReference type="Pfam" id="PF18723"/>
    </source>
</evidence>
<reference evidence="2 3" key="1">
    <citation type="journal article" date="2013" name="Biodegradation">
        <title>Occurrence of 4-tert-butylphenol (4-t-BP) biodegradation in an aquatic sample caused by the presence of Spirodela polyrrhiza and isolation of a 4-t-BP-utilizing bacterium.</title>
        <authorList>
            <person name="Ogata Y."/>
            <person name="Toyama T."/>
            <person name="Yu N."/>
            <person name="Wang X."/>
            <person name="Sei K."/>
            <person name="Ike M."/>
        </authorList>
    </citation>
    <scope>NUCLEOTIDE SEQUENCE [LARGE SCALE GENOMIC DNA]</scope>
    <source>
        <strain evidence="2 3">OMI</strain>
    </source>
</reference>
<accession>A0A292ZC18</accession>